<name>A0AAV4SRD4_CAEEX</name>
<feature type="region of interest" description="Disordered" evidence="1">
    <location>
        <begin position="100"/>
        <end position="128"/>
    </location>
</feature>
<evidence type="ECO:0000313" key="2">
    <source>
        <dbReference type="EMBL" id="GIY36983.1"/>
    </source>
</evidence>
<sequence length="128" mass="14770">MIANESFPLLRTLAILNREKHNQRICPFKSDVDSPSNDMLLIVIRYHFKTEISQEKKETKKGWRITGKRLFHHHQPQRVKFFLFLFMRGPPLIECLTGSSSTQNSFLSGAETKSRAPRAKVASPMDRG</sequence>
<evidence type="ECO:0000256" key="1">
    <source>
        <dbReference type="SAM" id="MobiDB-lite"/>
    </source>
</evidence>
<organism evidence="2 3">
    <name type="scientific">Caerostris extrusa</name>
    <name type="common">Bark spider</name>
    <name type="synonym">Caerostris bankana</name>
    <dbReference type="NCBI Taxonomy" id="172846"/>
    <lineage>
        <taxon>Eukaryota</taxon>
        <taxon>Metazoa</taxon>
        <taxon>Ecdysozoa</taxon>
        <taxon>Arthropoda</taxon>
        <taxon>Chelicerata</taxon>
        <taxon>Arachnida</taxon>
        <taxon>Araneae</taxon>
        <taxon>Araneomorphae</taxon>
        <taxon>Entelegynae</taxon>
        <taxon>Araneoidea</taxon>
        <taxon>Araneidae</taxon>
        <taxon>Caerostris</taxon>
    </lineage>
</organism>
<evidence type="ECO:0000313" key="3">
    <source>
        <dbReference type="Proteomes" id="UP001054945"/>
    </source>
</evidence>
<dbReference type="AlphaFoldDB" id="A0AAV4SRD4"/>
<dbReference type="EMBL" id="BPLR01010113">
    <property type="protein sequence ID" value="GIY36983.1"/>
    <property type="molecule type" value="Genomic_DNA"/>
</dbReference>
<comment type="caution">
    <text evidence="2">The sequence shown here is derived from an EMBL/GenBank/DDBJ whole genome shotgun (WGS) entry which is preliminary data.</text>
</comment>
<protein>
    <submittedName>
        <fullName evidence="2">Uncharacterized protein</fullName>
    </submittedName>
</protein>
<gene>
    <name evidence="2" type="ORF">CEXT_793341</name>
</gene>
<reference evidence="2 3" key="1">
    <citation type="submission" date="2021-06" db="EMBL/GenBank/DDBJ databases">
        <title>Caerostris extrusa draft genome.</title>
        <authorList>
            <person name="Kono N."/>
            <person name="Arakawa K."/>
        </authorList>
    </citation>
    <scope>NUCLEOTIDE SEQUENCE [LARGE SCALE GENOMIC DNA]</scope>
</reference>
<keyword evidence="3" id="KW-1185">Reference proteome</keyword>
<dbReference type="Proteomes" id="UP001054945">
    <property type="component" value="Unassembled WGS sequence"/>
</dbReference>
<accession>A0AAV4SRD4</accession>
<proteinExistence type="predicted"/>